<gene>
    <name evidence="9" type="ORF">JF887_09865</name>
</gene>
<evidence type="ECO:0000256" key="1">
    <source>
        <dbReference type="ARBA" id="ARBA00007532"/>
    </source>
</evidence>
<feature type="binding site" evidence="5">
    <location>
        <begin position="138"/>
        <end position="140"/>
    </location>
    <ligand>
        <name>FAD</name>
        <dbReference type="ChEBI" id="CHEBI:57692"/>
    </ligand>
</feature>
<dbReference type="InterPro" id="IPR016156">
    <property type="entry name" value="FAD/NAD-linked_Rdtase_dimer_sf"/>
</dbReference>
<keyword evidence="5" id="KW-0547">Nucleotide-binding</keyword>
<evidence type="ECO:0000259" key="8">
    <source>
        <dbReference type="Pfam" id="PF07992"/>
    </source>
</evidence>
<dbReference type="SUPFAM" id="SSF55424">
    <property type="entry name" value="FAD/NAD-linked reductases, dimerisation (C-terminal) domain"/>
    <property type="match status" value="1"/>
</dbReference>
<sequence length="480" mass="49898">MNDSYDLVAIGGGTAGISAAQAAVAMGKKVLLVSEGPLGGECTWNGCVPSKALIEAARVHHVVATAGRYGIRASGVSVDFPAVMRRLHEVINDIARFEDEAHLQDAGITVRRGHAQLLDGGVAVDGTVISTGNVVIATGSHPALPPVPGLEAVPYLTNETLFNLATQPSHLIVLGAGPIGLEMAQSFARLGSTVDVIDVVADYLPREDPDVASLSRRLLEHEGVRFTLGAKTTHVSHDGGTFRLSIEIDGETQSVGGDALLVATGRRPNIEALNLEQAGVRVSKTGIDVDAHLQTSAANVYAAGDVTGILPFTHAAAYQGRLAARSALGKRTSASYRVVPWIIFTDPEIAHVGLTEPEARAKHGDDVHVATLPFSAIDRAVIIGEPDGLIKVITKGNPLIGHAGGGAVLGAHMIGPGAGELIHEFVVAMQVRAFSGRLAQAIHAYPSMSVGVQQATAQLFAGGRAAAGEMRAELSQLQRD</sequence>
<evidence type="ECO:0000256" key="4">
    <source>
        <dbReference type="ARBA" id="ARBA00023002"/>
    </source>
</evidence>
<dbReference type="EMBL" id="JAEKNN010000051">
    <property type="protein sequence ID" value="MBJ7609715.1"/>
    <property type="molecule type" value="Genomic_DNA"/>
</dbReference>
<dbReference type="InterPro" id="IPR023753">
    <property type="entry name" value="FAD/NAD-binding_dom"/>
</dbReference>
<dbReference type="PANTHER" id="PTHR43014">
    <property type="entry name" value="MERCURIC REDUCTASE"/>
    <property type="match status" value="1"/>
</dbReference>
<dbReference type="SUPFAM" id="SSF51905">
    <property type="entry name" value="FAD/NAD(P)-binding domain"/>
    <property type="match status" value="1"/>
</dbReference>
<evidence type="ECO:0000256" key="5">
    <source>
        <dbReference type="PIRSR" id="PIRSR000350-3"/>
    </source>
</evidence>
<keyword evidence="2" id="KW-0285">Flavoprotein</keyword>
<dbReference type="InterPro" id="IPR001100">
    <property type="entry name" value="Pyr_nuc-diS_OxRdtase"/>
</dbReference>
<comment type="cofactor">
    <cofactor evidence="5">
        <name>FAD</name>
        <dbReference type="ChEBI" id="CHEBI:57692"/>
    </cofactor>
    <text evidence="5">Binds 1 FAD per subunit.</text>
</comment>
<protein>
    <submittedName>
        <fullName evidence="9">FAD-dependent oxidoreductase</fullName>
    </submittedName>
</protein>
<feature type="binding site" evidence="5">
    <location>
        <position position="305"/>
    </location>
    <ligand>
        <name>NAD(+)</name>
        <dbReference type="ChEBI" id="CHEBI:57540"/>
    </ligand>
</feature>
<reference evidence="9 10" key="1">
    <citation type="submission" date="2020-10" db="EMBL/GenBank/DDBJ databases">
        <title>Ca. Dormibacterota MAGs.</title>
        <authorList>
            <person name="Montgomery K."/>
        </authorList>
    </citation>
    <scope>NUCLEOTIDE SEQUENCE [LARGE SCALE GENOMIC DNA]</scope>
    <source>
        <strain evidence="9">Mitchell_Peninsula_5</strain>
    </source>
</reference>
<feature type="domain" description="FAD/NAD(P)-binding" evidence="8">
    <location>
        <begin position="5"/>
        <end position="320"/>
    </location>
</feature>
<dbReference type="InterPro" id="IPR004099">
    <property type="entry name" value="Pyr_nucl-diS_OxRdtase_dimer"/>
</dbReference>
<proteinExistence type="inferred from homology"/>
<feature type="domain" description="Pyridine nucleotide-disulphide oxidoreductase dimerisation" evidence="7">
    <location>
        <begin position="339"/>
        <end position="454"/>
    </location>
</feature>
<dbReference type="GO" id="GO:0050660">
    <property type="term" value="F:flavin adenine dinucleotide binding"/>
    <property type="evidence" value="ECO:0007669"/>
    <property type="project" value="TreeGrafter"/>
</dbReference>
<evidence type="ECO:0000256" key="2">
    <source>
        <dbReference type="ARBA" id="ARBA00022630"/>
    </source>
</evidence>
<feature type="disulfide bond" description="Redox-active" evidence="6">
    <location>
        <begin position="42"/>
        <end position="47"/>
    </location>
</feature>
<evidence type="ECO:0000259" key="7">
    <source>
        <dbReference type="Pfam" id="PF02852"/>
    </source>
</evidence>
<dbReference type="FunFam" id="3.30.390.30:FF:000001">
    <property type="entry name" value="Dihydrolipoyl dehydrogenase"/>
    <property type="match status" value="1"/>
</dbReference>
<name>A0A934KPB8_9BACT</name>
<dbReference type="PANTHER" id="PTHR43014:SF4">
    <property type="entry name" value="PYRIDINE NUCLEOTIDE-DISULFIDE OXIDOREDUCTASE RCLA-RELATED"/>
    <property type="match status" value="1"/>
</dbReference>
<dbReference type="Pfam" id="PF07992">
    <property type="entry name" value="Pyr_redox_2"/>
    <property type="match status" value="1"/>
</dbReference>
<accession>A0A934KPB8</accession>
<evidence type="ECO:0000313" key="10">
    <source>
        <dbReference type="Proteomes" id="UP000614410"/>
    </source>
</evidence>
<dbReference type="PRINTS" id="PR00368">
    <property type="entry name" value="FADPNR"/>
</dbReference>
<feature type="binding site" evidence="5">
    <location>
        <position position="265"/>
    </location>
    <ligand>
        <name>NAD(+)</name>
        <dbReference type="ChEBI" id="CHEBI:57540"/>
    </ligand>
</feature>
<evidence type="ECO:0000256" key="3">
    <source>
        <dbReference type="ARBA" id="ARBA00022827"/>
    </source>
</evidence>
<evidence type="ECO:0000256" key="6">
    <source>
        <dbReference type="PIRSR" id="PIRSR000350-4"/>
    </source>
</evidence>
<dbReference type="Proteomes" id="UP000614410">
    <property type="component" value="Unassembled WGS sequence"/>
</dbReference>
<dbReference type="PIRSF" id="PIRSF000350">
    <property type="entry name" value="Mercury_reductase_MerA"/>
    <property type="match status" value="1"/>
</dbReference>
<dbReference type="Pfam" id="PF02852">
    <property type="entry name" value="Pyr_redox_dim"/>
    <property type="match status" value="1"/>
</dbReference>
<comment type="caution">
    <text evidence="9">The sequence shown here is derived from an EMBL/GenBank/DDBJ whole genome shotgun (WGS) entry which is preliminary data.</text>
</comment>
<feature type="binding site" evidence="5">
    <location>
        <position position="51"/>
    </location>
    <ligand>
        <name>FAD</name>
        <dbReference type="ChEBI" id="CHEBI:57692"/>
    </ligand>
</feature>
<dbReference type="GO" id="GO:0003955">
    <property type="term" value="F:NAD(P)H dehydrogenase (quinone) activity"/>
    <property type="evidence" value="ECO:0007669"/>
    <property type="project" value="TreeGrafter"/>
</dbReference>
<organism evidence="9 10">
    <name type="scientific">Candidatus Amunia macphersoniae</name>
    <dbReference type="NCBI Taxonomy" id="3127014"/>
    <lineage>
        <taxon>Bacteria</taxon>
        <taxon>Bacillati</taxon>
        <taxon>Candidatus Dormiibacterota</taxon>
        <taxon>Candidatus Dormibacteria</taxon>
        <taxon>Candidatus Aeolococcales</taxon>
        <taxon>Candidatus Aeolococcaceae</taxon>
        <taxon>Candidatus Amunia</taxon>
    </lineage>
</organism>
<dbReference type="Gene3D" id="3.30.390.30">
    <property type="match status" value="1"/>
</dbReference>
<evidence type="ECO:0000313" key="9">
    <source>
        <dbReference type="EMBL" id="MBJ7609715.1"/>
    </source>
</evidence>
<dbReference type="PRINTS" id="PR00411">
    <property type="entry name" value="PNDRDTASEI"/>
</dbReference>
<dbReference type="Gene3D" id="3.50.50.60">
    <property type="entry name" value="FAD/NAD(P)-binding domain"/>
    <property type="match status" value="2"/>
</dbReference>
<keyword evidence="3 5" id="KW-0274">FAD</keyword>
<comment type="similarity">
    <text evidence="1">Belongs to the class-I pyridine nucleotide-disulfide oxidoreductase family.</text>
</comment>
<keyword evidence="4" id="KW-0560">Oxidoreductase</keyword>
<feature type="binding site" evidence="5">
    <location>
        <begin position="175"/>
        <end position="182"/>
    </location>
    <ligand>
        <name>NAD(+)</name>
        <dbReference type="ChEBI" id="CHEBI:57540"/>
    </ligand>
</feature>
<dbReference type="AlphaFoldDB" id="A0A934KPB8"/>
<dbReference type="InterPro" id="IPR036188">
    <property type="entry name" value="FAD/NAD-bd_sf"/>
</dbReference>
<keyword evidence="5" id="KW-0520">NAD</keyword>